<dbReference type="AlphaFoldDB" id="B7KJS4"/>
<dbReference type="RefSeq" id="WP_012598469.1">
    <property type="nucleotide sequence ID" value="NC_011729.1"/>
</dbReference>
<dbReference type="KEGG" id="cyc:PCC7424_1070"/>
<accession>B7KJS4</accession>
<dbReference type="HOGENOM" id="CLU_179332_2_1_3"/>
<keyword evidence="2" id="KW-1185">Reference proteome</keyword>
<reference evidence="2" key="1">
    <citation type="journal article" date="2011" name="MBio">
        <title>Novel metabolic attributes of the genus Cyanothece, comprising a group of unicellular nitrogen-fixing Cyanobacteria.</title>
        <authorList>
            <person name="Bandyopadhyay A."/>
            <person name="Elvitigala T."/>
            <person name="Welsh E."/>
            <person name="Stockel J."/>
            <person name="Liberton M."/>
            <person name="Min H."/>
            <person name="Sherman L.A."/>
            <person name="Pakrasi H.B."/>
        </authorList>
    </citation>
    <scope>NUCLEOTIDE SEQUENCE [LARGE SCALE GENOMIC DNA]</scope>
    <source>
        <strain evidence="2">PCC 7424</strain>
    </source>
</reference>
<dbReference type="STRING" id="65393.PCC7424_1070"/>
<gene>
    <name evidence="1" type="ordered locus">PCC7424_1070</name>
</gene>
<evidence type="ECO:0000313" key="1">
    <source>
        <dbReference type="EMBL" id="ACK69523.1"/>
    </source>
</evidence>
<dbReference type="EMBL" id="CP001291">
    <property type="protein sequence ID" value="ACK69523.1"/>
    <property type="molecule type" value="Genomic_DNA"/>
</dbReference>
<evidence type="ECO:0000313" key="2">
    <source>
        <dbReference type="Proteomes" id="UP000002384"/>
    </source>
</evidence>
<organism evidence="1 2">
    <name type="scientific">Gloeothece citriformis (strain PCC 7424)</name>
    <name type="common">Cyanothece sp. (strain PCC 7424)</name>
    <dbReference type="NCBI Taxonomy" id="65393"/>
    <lineage>
        <taxon>Bacteria</taxon>
        <taxon>Bacillati</taxon>
        <taxon>Cyanobacteriota</taxon>
        <taxon>Cyanophyceae</taxon>
        <taxon>Oscillatoriophycideae</taxon>
        <taxon>Chroococcales</taxon>
        <taxon>Aphanothecaceae</taxon>
        <taxon>Gloeothece</taxon>
        <taxon>Gloeothece citriformis</taxon>
    </lineage>
</organism>
<sequence>MTSTTQSKSNTSVNDCNYNLISVLYHLMQGASTYDQYIEDAQQAGDEELADFFRNLKQASNSTAEKGKQLLSQRLQQS</sequence>
<dbReference type="OrthoDB" id="495805at2"/>
<dbReference type="Proteomes" id="UP000002384">
    <property type="component" value="Chromosome"/>
</dbReference>
<dbReference type="eggNOG" id="ENOG5033G41">
    <property type="taxonomic scope" value="Bacteria"/>
</dbReference>
<proteinExistence type="predicted"/>
<protein>
    <submittedName>
        <fullName evidence="1">Uncharacterized protein</fullName>
    </submittedName>
</protein>
<name>B7KJS4_GLOC7</name>